<evidence type="ECO:0000313" key="2">
    <source>
        <dbReference type="Proteomes" id="UP001217325"/>
    </source>
</evidence>
<evidence type="ECO:0000313" key="1">
    <source>
        <dbReference type="EMBL" id="MDE8648238.1"/>
    </source>
</evidence>
<dbReference type="Proteomes" id="UP001217325">
    <property type="component" value="Unassembled WGS sequence"/>
</dbReference>
<name>A0AAW6LR25_RHOSG</name>
<dbReference type="Gene3D" id="1.10.540.10">
    <property type="entry name" value="Acyl-CoA dehydrogenase/oxidase, N-terminal domain"/>
    <property type="match status" value="1"/>
</dbReference>
<sequence length="70" mass="7620">MGQVLDNISQFADEIRADGVEGDKLMRLTDGSAKRLRDAGVVRMLQPKEFGGLEAHPREFAETAMAIGAM</sequence>
<dbReference type="EMBL" id="JARDXE010000017">
    <property type="protein sequence ID" value="MDE8648238.1"/>
    <property type="molecule type" value="Genomic_DNA"/>
</dbReference>
<protein>
    <submittedName>
        <fullName evidence="1">Hydroxylase</fullName>
    </submittedName>
</protein>
<dbReference type="GO" id="GO:0050660">
    <property type="term" value="F:flavin adenine dinucleotide binding"/>
    <property type="evidence" value="ECO:0007669"/>
    <property type="project" value="InterPro"/>
</dbReference>
<dbReference type="InterPro" id="IPR009100">
    <property type="entry name" value="AcylCoA_DH/oxidase_NM_dom_sf"/>
</dbReference>
<feature type="non-terminal residue" evidence="1">
    <location>
        <position position="70"/>
    </location>
</feature>
<proteinExistence type="predicted"/>
<gene>
    <name evidence="1" type="ORF">PXH69_25050</name>
</gene>
<reference evidence="1" key="1">
    <citation type="submission" date="2023-02" db="EMBL/GenBank/DDBJ databases">
        <title>A novel hydrolase synthesized by Rhodococcus erythropolis HQ is responsible for the detoxification of Zearalenone.</title>
        <authorList>
            <person name="Hu J."/>
            <person name="Xu J."/>
        </authorList>
    </citation>
    <scope>NUCLEOTIDE SEQUENCE</scope>
    <source>
        <strain evidence="1">HQ</strain>
    </source>
</reference>
<dbReference type="GO" id="GO:0016627">
    <property type="term" value="F:oxidoreductase activity, acting on the CH-CH group of donors"/>
    <property type="evidence" value="ECO:0007669"/>
    <property type="project" value="InterPro"/>
</dbReference>
<comment type="caution">
    <text evidence="1">The sequence shown here is derived from an EMBL/GenBank/DDBJ whole genome shotgun (WGS) entry which is preliminary data.</text>
</comment>
<dbReference type="AlphaFoldDB" id="A0AAW6LR25"/>
<dbReference type="SUPFAM" id="SSF56645">
    <property type="entry name" value="Acyl-CoA dehydrogenase NM domain-like"/>
    <property type="match status" value="1"/>
</dbReference>
<dbReference type="InterPro" id="IPR037069">
    <property type="entry name" value="AcylCoA_DH/ox_N_sf"/>
</dbReference>
<accession>A0AAW6LR25</accession>
<organism evidence="1 2">
    <name type="scientific">Rhodococcus qingshengii</name>
    <dbReference type="NCBI Taxonomy" id="334542"/>
    <lineage>
        <taxon>Bacteria</taxon>
        <taxon>Bacillati</taxon>
        <taxon>Actinomycetota</taxon>
        <taxon>Actinomycetes</taxon>
        <taxon>Mycobacteriales</taxon>
        <taxon>Nocardiaceae</taxon>
        <taxon>Rhodococcus</taxon>
        <taxon>Rhodococcus erythropolis group</taxon>
    </lineage>
</organism>